<dbReference type="PANTHER" id="PTHR15811:SF5">
    <property type="entry name" value="MTH938 DOMAIN-CONTAINING PROTEIN"/>
    <property type="match status" value="1"/>
</dbReference>
<dbReference type="EMBL" id="BNJK01000001">
    <property type="protein sequence ID" value="GHO91925.1"/>
    <property type="molecule type" value="Genomic_DNA"/>
</dbReference>
<dbReference type="FunFam" id="3.40.1230.10:FF:000001">
    <property type="entry name" value="Adipogenesis-associated, Mth938 domain-containing"/>
    <property type="match status" value="1"/>
</dbReference>
<comment type="caution">
    <text evidence="3">The sequence shown here is derived from an EMBL/GenBank/DDBJ whole genome shotgun (WGS) entry which is preliminary data.</text>
</comment>
<dbReference type="Proteomes" id="UP000597444">
    <property type="component" value="Unassembled WGS sequence"/>
</dbReference>
<evidence type="ECO:0000256" key="2">
    <source>
        <dbReference type="ARBA" id="ARBA00022490"/>
    </source>
</evidence>
<evidence type="ECO:0000313" key="3">
    <source>
        <dbReference type="EMBL" id="GHO91925.1"/>
    </source>
</evidence>
<keyword evidence="4" id="KW-1185">Reference proteome</keyword>
<name>A0A8J3IGB0_9CHLR</name>
<dbReference type="InterPro" id="IPR036748">
    <property type="entry name" value="MTH938-like_sf"/>
</dbReference>
<evidence type="ECO:0000313" key="4">
    <source>
        <dbReference type="Proteomes" id="UP000597444"/>
    </source>
</evidence>
<dbReference type="Gene3D" id="3.40.1230.10">
    <property type="entry name" value="MTH938-like"/>
    <property type="match status" value="1"/>
</dbReference>
<proteinExistence type="predicted"/>
<sequence>MKPTIDQTAFGSITIEGTMFNHDVLIRQDGQIKKRKKRLSKALYGTSHTLSLDEAKYVYEKGTQRLIIGTGQHDNVRLSAEAADYLQQKHCHVDLLPTPAAIRTWNTSSGAVIGLFHVTC</sequence>
<dbReference type="InterPro" id="IPR007523">
    <property type="entry name" value="NDUFAF3/AAMDC"/>
</dbReference>
<keyword evidence="2" id="KW-0963">Cytoplasm</keyword>
<accession>A0A8J3IGB0</accession>
<dbReference type="AlphaFoldDB" id="A0A8J3IGB0"/>
<comment type="subcellular location">
    <subcellularLocation>
        <location evidence="1">Cytoplasm</location>
    </subcellularLocation>
</comment>
<reference evidence="3" key="1">
    <citation type="submission" date="2020-10" db="EMBL/GenBank/DDBJ databases">
        <title>Taxonomic study of unclassified bacteria belonging to the class Ktedonobacteria.</title>
        <authorList>
            <person name="Yabe S."/>
            <person name="Wang C.M."/>
            <person name="Zheng Y."/>
            <person name="Sakai Y."/>
            <person name="Cavaletti L."/>
            <person name="Monciardini P."/>
            <person name="Donadio S."/>
        </authorList>
    </citation>
    <scope>NUCLEOTIDE SEQUENCE</scope>
    <source>
        <strain evidence="3">ID150040</strain>
    </source>
</reference>
<dbReference type="PANTHER" id="PTHR15811">
    <property type="entry name" value="MTH938 DOMAIN-CONTAINING PROTEIN"/>
    <property type="match status" value="1"/>
</dbReference>
<gene>
    <name evidence="3" type="ORF">KSF_019730</name>
</gene>
<evidence type="ECO:0000256" key="1">
    <source>
        <dbReference type="ARBA" id="ARBA00004496"/>
    </source>
</evidence>
<dbReference type="RefSeq" id="WP_220202792.1">
    <property type="nucleotide sequence ID" value="NZ_BNJK01000001.1"/>
</dbReference>
<dbReference type="Pfam" id="PF04430">
    <property type="entry name" value="DUF498"/>
    <property type="match status" value="1"/>
</dbReference>
<dbReference type="GO" id="GO:0005737">
    <property type="term" value="C:cytoplasm"/>
    <property type="evidence" value="ECO:0007669"/>
    <property type="project" value="UniProtKB-SubCell"/>
</dbReference>
<organism evidence="3 4">
    <name type="scientific">Reticulibacter mediterranei</name>
    <dbReference type="NCBI Taxonomy" id="2778369"/>
    <lineage>
        <taxon>Bacteria</taxon>
        <taxon>Bacillati</taxon>
        <taxon>Chloroflexota</taxon>
        <taxon>Ktedonobacteria</taxon>
        <taxon>Ktedonobacterales</taxon>
        <taxon>Reticulibacteraceae</taxon>
        <taxon>Reticulibacter</taxon>
    </lineage>
</organism>
<protein>
    <submittedName>
        <fullName evidence="3">Uncharacterized protein</fullName>
    </submittedName>
</protein>
<dbReference type="SUPFAM" id="SSF64076">
    <property type="entry name" value="MTH938-like"/>
    <property type="match status" value="1"/>
</dbReference>